<dbReference type="SUPFAM" id="SSF56784">
    <property type="entry name" value="HAD-like"/>
    <property type="match status" value="1"/>
</dbReference>
<comment type="caution">
    <text evidence="1">The sequence shown here is derived from an EMBL/GenBank/DDBJ whole genome shotgun (WGS) entry which is preliminary data.</text>
</comment>
<evidence type="ECO:0000313" key="1">
    <source>
        <dbReference type="EMBL" id="MBP2388202.1"/>
    </source>
</evidence>
<accession>A0ABS4XIC1</accession>
<dbReference type="Proteomes" id="UP001296993">
    <property type="component" value="Unassembled WGS sequence"/>
</dbReference>
<reference evidence="1 2" key="1">
    <citation type="submission" date="2021-03" db="EMBL/GenBank/DDBJ databases">
        <title>Sequencing the genomes of 1000 actinobacteria strains.</title>
        <authorList>
            <person name="Klenk H.-P."/>
        </authorList>
    </citation>
    <scope>NUCLEOTIDE SEQUENCE [LARGE SCALE GENOMIC DNA]</scope>
    <source>
        <strain evidence="1 2">DSM 15797</strain>
    </source>
</reference>
<keyword evidence="2" id="KW-1185">Reference proteome</keyword>
<dbReference type="InterPro" id="IPR023214">
    <property type="entry name" value="HAD_sf"/>
</dbReference>
<proteinExistence type="predicted"/>
<sequence length="297" mass="32003">MSLLYSGASPDSAGLAGPLSPSTELPVARALFCSDLDRTLIYSAAALMLDGADHDAPSLQVAEILEGRPQSYLTNAASGLLTQIAEAGAFVPVTTRTVAQYRRIRFHGPRPKYAVTTNGAQILVDGVPDQEWSDSLGHRVANESAPLEEISAYVLLPIHSEWMLRLRDAEGLFLYAMVERENLPAETLTYLTAWCASRNWTVSLQGRKLYFIPSLIGKEFAVAEVARRMGGPRVVAAGDSLLDKNFLGTAFAAIRPSHGELEESGFEAKGLTVTKKRGVLAGEEIVRAAHGMVFGDS</sequence>
<protein>
    <submittedName>
        <fullName evidence="1">Phosphoserine phosphatase</fullName>
    </submittedName>
</protein>
<dbReference type="Gene3D" id="3.40.50.1000">
    <property type="entry name" value="HAD superfamily/HAD-like"/>
    <property type="match status" value="1"/>
</dbReference>
<dbReference type="InterPro" id="IPR036412">
    <property type="entry name" value="HAD-like_sf"/>
</dbReference>
<dbReference type="EMBL" id="JAGIOF010000001">
    <property type="protein sequence ID" value="MBP2388202.1"/>
    <property type="molecule type" value="Genomic_DNA"/>
</dbReference>
<name>A0ABS4XIC1_9MICC</name>
<dbReference type="RefSeq" id="WP_245356421.1">
    <property type="nucleotide sequence ID" value="NZ_BAAAJY010000017.1"/>
</dbReference>
<gene>
    <name evidence="1" type="ORF">JOF47_003713</name>
</gene>
<evidence type="ECO:0000313" key="2">
    <source>
        <dbReference type="Proteomes" id="UP001296993"/>
    </source>
</evidence>
<organism evidence="1 2">
    <name type="scientific">Paeniglutamicibacter kerguelensis</name>
    <dbReference type="NCBI Taxonomy" id="254788"/>
    <lineage>
        <taxon>Bacteria</taxon>
        <taxon>Bacillati</taxon>
        <taxon>Actinomycetota</taxon>
        <taxon>Actinomycetes</taxon>
        <taxon>Micrococcales</taxon>
        <taxon>Micrococcaceae</taxon>
        <taxon>Paeniglutamicibacter</taxon>
    </lineage>
</organism>